<evidence type="ECO:0000313" key="11">
    <source>
        <dbReference type="Proteomes" id="UP000087171"/>
    </source>
</evidence>
<evidence type="ECO:0000256" key="2">
    <source>
        <dbReference type="ARBA" id="ARBA00005184"/>
    </source>
</evidence>
<dbReference type="FunFam" id="2.160.20.10:FF:000001">
    <property type="entry name" value="Pectinesterase"/>
    <property type="match status" value="1"/>
</dbReference>
<evidence type="ECO:0000256" key="7">
    <source>
        <dbReference type="ARBA" id="ARBA00023085"/>
    </source>
</evidence>
<dbReference type="PROSITE" id="PS00503">
    <property type="entry name" value="PECTINESTERASE_2"/>
    <property type="match status" value="1"/>
</dbReference>
<keyword evidence="11" id="KW-1185">Reference proteome</keyword>
<protein>
    <recommendedName>
        <fullName evidence="9">Pectinesterase</fullName>
        <ecNumber evidence="9">3.1.1.11</ecNumber>
    </recommendedName>
</protein>
<dbReference type="SUPFAM" id="SSF51126">
    <property type="entry name" value="Pectin lyase-like"/>
    <property type="match status" value="1"/>
</dbReference>
<proteinExistence type="inferred from homology"/>
<dbReference type="EC" id="3.1.1.11" evidence="9"/>
<dbReference type="Proteomes" id="UP000087171">
    <property type="component" value="Chromosome Ca3"/>
</dbReference>
<dbReference type="PaxDb" id="3827-XP_004494387.1"/>
<dbReference type="SMART" id="SM00856">
    <property type="entry name" value="PMEI"/>
    <property type="match status" value="1"/>
</dbReference>
<evidence type="ECO:0000313" key="12">
    <source>
        <dbReference type="RefSeq" id="XP_004494387.1"/>
    </source>
</evidence>
<comment type="subcellular location">
    <subcellularLocation>
        <location evidence="1">Secreted</location>
        <location evidence="1">Cell wall</location>
    </subcellularLocation>
</comment>
<keyword evidence="5" id="KW-0134">Cell wall</keyword>
<keyword evidence="5" id="KW-0964">Secreted</keyword>
<evidence type="ECO:0000256" key="9">
    <source>
        <dbReference type="RuleBase" id="RU000589"/>
    </source>
</evidence>
<dbReference type="PANTHER" id="PTHR31707">
    <property type="entry name" value="PECTINESTERASE"/>
    <property type="match status" value="1"/>
</dbReference>
<dbReference type="GO" id="GO:0042545">
    <property type="term" value="P:cell wall modification"/>
    <property type="evidence" value="ECO:0007669"/>
    <property type="project" value="UniProtKB-UniRule"/>
</dbReference>
<feature type="domain" description="Pectinesterase inhibitor" evidence="10">
    <location>
        <begin position="31"/>
        <end position="184"/>
    </location>
</feature>
<evidence type="ECO:0000256" key="4">
    <source>
        <dbReference type="ARBA" id="ARBA00007786"/>
    </source>
</evidence>
<keyword evidence="7 9" id="KW-0063">Aspartyl esterase</keyword>
<dbReference type="GeneID" id="101490034"/>
<dbReference type="Pfam" id="PF01095">
    <property type="entry name" value="Pectinesterase"/>
    <property type="match status" value="1"/>
</dbReference>
<accession>A0A1S2XTP6</accession>
<dbReference type="GO" id="GO:0030599">
    <property type="term" value="F:pectinesterase activity"/>
    <property type="evidence" value="ECO:0007669"/>
    <property type="project" value="UniProtKB-UniRule"/>
</dbReference>
<dbReference type="STRING" id="3827.A0A1S2XTP6"/>
<dbReference type="eggNOG" id="ENOG502QUB9">
    <property type="taxonomic scope" value="Eukaryota"/>
</dbReference>
<dbReference type="KEGG" id="cam:101490034"/>
<evidence type="ECO:0000256" key="1">
    <source>
        <dbReference type="ARBA" id="ARBA00004191"/>
    </source>
</evidence>
<dbReference type="AlphaFoldDB" id="A0A1S2XTP6"/>
<dbReference type="GO" id="GO:0045490">
    <property type="term" value="P:pectin catabolic process"/>
    <property type="evidence" value="ECO:0007669"/>
    <property type="project" value="UniProtKB-UniRule"/>
</dbReference>
<keyword evidence="9" id="KW-0732">Signal</keyword>
<dbReference type="GO" id="GO:0004857">
    <property type="term" value="F:enzyme inhibitor activity"/>
    <property type="evidence" value="ECO:0007669"/>
    <property type="project" value="InterPro"/>
</dbReference>
<keyword evidence="6 9" id="KW-0378">Hydrolase</keyword>
<comment type="pathway">
    <text evidence="2 9">Glycan metabolism; pectin degradation; 2-dehydro-3-deoxy-D-gluconate from pectin: step 1/5.</text>
</comment>
<comment type="catalytic activity">
    <reaction evidence="9">
        <text>[(1-&gt;4)-alpha-D-galacturonosyl methyl ester](n) + n H2O = [(1-&gt;4)-alpha-D-galacturonosyl](n) + n methanol + n H(+)</text>
        <dbReference type="Rhea" id="RHEA:22380"/>
        <dbReference type="Rhea" id="RHEA-COMP:14570"/>
        <dbReference type="Rhea" id="RHEA-COMP:14573"/>
        <dbReference type="ChEBI" id="CHEBI:15377"/>
        <dbReference type="ChEBI" id="CHEBI:15378"/>
        <dbReference type="ChEBI" id="CHEBI:17790"/>
        <dbReference type="ChEBI" id="CHEBI:140522"/>
        <dbReference type="ChEBI" id="CHEBI:140523"/>
        <dbReference type="EC" id="3.1.1.11"/>
    </reaction>
</comment>
<evidence type="ECO:0000256" key="3">
    <source>
        <dbReference type="ARBA" id="ARBA00006027"/>
    </source>
</evidence>
<dbReference type="InterPro" id="IPR000070">
    <property type="entry name" value="Pectinesterase_cat"/>
</dbReference>
<reference evidence="11" key="1">
    <citation type="journal article" date="2013" name="Nat. Biotechnol.">
        <title>Draft genome sequence of chickpea (Cicer arietinum) provides a resource for trait improvement.</title>
        <authorList>
            <person name="Varshney R.K."/>
            <person name="Song C."/>
            <person name="Saxena R.K."/>
            <person name="Azam S."/>
            <person name="Yu S."/>
            <person name="Sharpe A.G."/>
            <person name="Cannon S."/>
            <person name="Baek J."/>
            <person name="Rosen B.D."/>
            <person name="Tar'an B."/>
            <person name="Millan T."/>
            <person name="Zhang X."/>
            <person name="Ramsay L.D."/>
            <person name="Iwata A."/>
            <person name="Wang Y."/>
            <person name="Nelson W."/>
            <person name="Farmer A.D."/>
            <person name="Gaur P.M."/>
            <person name="Soderlund C."/>
            <person name="Penmetsa R.V."/>
            <person name="Xu C."/>
            <person name="Bharti A.K."/>
            <person name="He W."/>
            <person name="Winter P."/>
            <person name="Zhao S."/>
            <person name="Hane J.K."/>
            <person name="Carrasquilla-Garcia N."/>
            <person name="Condie J.A."/>
            <person name="Upadhyaya H.D."/>
            <person name="Luo M.C."/>
            <person name="Thudi M."/>
            <person name="Gowda C.L."/>
            <person name="Singh N.P."/>
            <person name="Lichtenzveig J."/>
            <person name="Gali K.K."/>
            <person name="Rubio J."/>
            <person name="Nadarajan N."/>
            <person name="Dolezel J."/>
            <person name="Bansal K.C."/>
            <person name="Xu X."/>
            <person name="Edwards D."/>
            <person name="Zhang G."/>
            <person name="Kahl G."/>
            <person name="Gil J."/>
            <person name="Singh K.B."/>
            <person name="Datta S.K."/>
            <person name="Jackson S.A."/>
            <person name="Wang J."/>
            <person name="Cook D.R."/>
        </authorList>
    </citation>
    <scope>NUCLEOTIDE SEQUENCE [LARGE SCALE GENOMIC DNA]</scope>
    <source>
        <strain evidence="11">cv. CDC Frontier</strain>
    </source>
</reference>
<dbReference type="OrthoDB" id="2019149at2759"/>
<dbReference type="InterPro" id="IPR033131">
    <property type="entry name" value="Pectinesterase_Asp_AS"/>
</dbReference>
<evidence type="ECO:0000259" key="10">
    <source>
        <dbReference type="SMART" id="SM00856"/>
    </source>
</evidence>
<feature type="signal peptide" evidence="9">
    <location>
        <begin position="1"/>
        <end position="29"/>
    </location>
</feature>
<evidence type="ECO:0000256" key="5">
    <source>
        <dbReference type="ARBA" id="ARBA00022512"/>
    </source>
</evidence>
<dbReference type="Pfam" id="PF04043">
    <property type="entry name" value="PMEI"/>
    <property type="match status" value="1"/>
</dbReference>
<dbReference type="RefSeq" id="XP_004494387.1">
    <property type="nucleotide sequence ID" value="XM_004494330.3"/>
</dbReference>
<dbReference type="InterPro" id="IPR006501">
    <property type="entry name" value="Pectinesterase_inhib_dom"/>
</dbReference>
<evidence type="ECO:0000256" key="8">
    <source>
        <dbReference type="PROSITE-ProRule" id="PRU10040"/>
    </source>
</evidence>
<dbReference type="SUPFAM" id="SSF101148">
    <property type="entry name" value="Plant invertase/pectin methylesterase inhibitor"/>
    <property type="match status" value="1"/>
</dbReference>
<feature type="active site" evidence="8">
    <location>
        <position position="401"/>
    </location>
</feature>
<dbReference type="Gene3D" id="1.20.140.40">
    <property type="entry name" value="Invertase/pectin methylesterase inhibitor family protein"/>
    <property type="match status" value="1"/>
</dbReference>
<name>A0A1S2XTP6_CICAR</name>
<dbReference type="UniPathway" id="UPA00545">
    <property type="reaction ID" value="UER00823"/>
</dbReference>
<comment type="similarity">
    <text evidence="4">In the C-terminal section; belongs to the pectinesterase family.</text>
</comment>
<comment type="similarity">
    <text evidence="3">In the N-terminal section; belongs to the PMEI family.</text>
</comment>
<dbReference type="Gene3D" id="2.160.20.10">
    <property type="entry name" value="Single-stranded right-handed beta-helix, Pectin lyase-like"/>
    <property type="match status" value="1"/>
</dbReference>
<feature type="chain" id="PRO_5010009048" description="Pectinesterase" evidence="9">
    <location>
        <begin position="30"/>
        <end position="564"/>
    </location>
</feature>
<dbReference type="InterPro" id="IPR011050">
    <property type="entry name" value="Pectin_lyase_fold/virulence"/>
</dbReference>
<dbReference type="InterPro" id="IPR012334">
    <property type="entry name" value="Pectin_lyas_fold"/>
</dbReference>
<dbReference type="InterPro" id="IPR035513">
    <property type="entry name" value="Invertase/methylesterase_inhib"/>
</dbReference>
<sequence>MAFKNFSILTLFIFLFISILISFPLSSLADNSNVPPQKICEDTLDPPFCKTLFSIENGTIFDYGRFSIKKSLSQSRKFLNLVLSQLQNKSSLSQPTISALKDCQFLAQQNFEYLSNTNHSTHNTNDVLSVSQGEEFQTLLSAVLTNQETCLDGLITIASDQKVIDDFSSILLNDTKLHSVSLALFLKGWVPNIKKQTSWPRNGRHLDFHNGRLPLNMSKGVKALYDSARAHGRKLLQTIDESVTISDIVIVSQDGSGNFTNITDAIRVAPNNTVSSINGYFLIFVTEGVYQEYVSIPKNKKYLMMVGDGINRTIITGDHNVVDGSTTFNSATFAVVAEGFIAVNMTIRNTAGASKHQAVALRNGADLSTFYSCSFEGYQDTLYTHSMRQFYRECDIYGTVDFIFGNALVVFQNCNIYPRLPSSGQFNAITAQGRTDPNQNTGISIHNATIKPSDDLAPVIGTVNTYLGRPWKEYSRTVYLQCFMDSFISPSGWREWSGDFALSTLYYAEYNNTGVGSDTSMRVNWVGYHVIINATDAANFTVSNFLDGDSWLPQTGVPYFSGLI</sequence>
<dbReference type="CDD" id="cd15798">
    <property type="entry name" value="PMEI-like_3"/>
    <property type="match status" value="1"/>
</dbReference>
<reference evidence="12" key="2">
    <citation type="submission" date="2025-08" db="UniProtKB">
        <authorList>
            <consortium name="RefSeq"/>
        </authorList>
    </citation>
    <scope>IDENTIFICATION</scope>
    <source>
        <tissue evidence="12">Etiolated seedlings</tissue>
    </source>
</reference>
<evidence type="ECO:0000256" key="6">
    <source>
        <dbReference type="ARBA" id="ARBA00022801"/>
    </source>
</evidence>
<organism evidence="11 12">
    <name type="scientific">Cicer arietinum</name>
    <name type="common">Chickpea</name>
    <name type="synonym">Garbanzo</name>
    <dbReference type="NCBI Taxonomy" id="3827"/>
    <lineage>
        <taxon>Eukaryota</taxon>
        <taxon>Viridiplantae</taxon>
        <taxon>Streptophyta</taxon>
        <taxon>Embryophyta</taxon>
        <taxon>Tracheophyta</taxon>
        <taxon>Spermatophyta</taxon>
        <taxon>Magnoliopsida</taxon>
        <taxon>eudicotyledons</taxon>
        <taxon>Gunneridae</taxon>
        <taxon>Pentapetalae</taxon>
        <taxon>rosids</taxon>
        <taxon>fabids</taxon>
        <taxon>Fabales</taxon>
        <taxon>Fabaceae</taxon>
        <taxon>Papilionoideae</taxon>
        <taxon>50 kb inversion clade</taxon>
        <taxon>NPAAA clade</taxon>
        <taxon>Hologalegina</taxon>
        <taxon>IRL clade</taxon>
        <taxon>Cicereae</taxon>
        <taxon>Cicer</taxon>
    </lineage>
</organism>
<gene>
    <name evidence="12" type="primary">LOC101490034</name>
</gene>